<dbReference type="CDD" id="cd16454">
    <property type="entry name" value="RING-H2_PA-TM-RING"/>
    <property type="match status" value="1"/>
</dbReference>
<dbReference type="SUPFAM" id="SSF57850">
    <property type="entry name" value="RING/U-box"/>
    <property type="match status" value="1"/>
</dbReference>
<dbReference type="PROSITE" id="PS50089">
    <property type="entry name" value="ZF_RING_2"/>
    <property type="match status" value="1"/>
</dbReference>
<gene>
    <name evidence="11" type="ORF">D8674_033909</name>
</gene>
<dbReference type="PANTHER" id="PTHR15710">
    <property type="entry name" value="E3 UBIQUITIN-PROTEIN LIGASE PRAJA"/>
    <property type="match status" value="1"/>
</dbReference>
<dbReference type="Pfam" id="PF13639">
    <property type="entry name" value="zf-RING_2"/>
    <property type="match status" value="1"/>
</dbReference>
<dbReference type="OrthoDB" id="8062037at2759"/>
<evidence type="ECO:0000256" key="9">
    <source>
        <dbReference type="SAM" id="MobiDB-lite"/>
    </source>
</evidence>
<feature type="region of interest" description="Disordered" evidence="9">
    <location>
        <begin position="144"/>
        <end position="164"/>
    </location>
</feature>
<dbReference type="InterPro" id="IPR013083">
    <property type="entry name" value="Znf_RING/FYVE/PHD"/>
</dbReference>
<dbReference type="EMBL" id="SMOL01000148">
    <property type="protein sequence ID" value="KAB2629114.1"/>
    <property type="molecule type" value="Genomic_DNA"/>
</dbReference>
<evidence type="ECO:0000313" key="12">
    <source>
        <dbReference type="Proteomes" id="UP000327157"/>
    </source>
</evidence>
<keyword evidence="3" id="KW-0808">Transferase</keyword>
<reference evidence="11 12" key="3">
    <citation type="submission" date="2019-11" db="EMBL/GenBank/DDBJ databases">
        <title>A de novo genome assembly of a pear dwarfing rootstock.</title>
        <authorList>
            <person name="Wang F."/>
            <person name="Wang J."/>
            <person name="Li S."/>
            <person name="Zhang Y."/>
            <person name="Fang M."/>
            <person name="Ma L."/>
            <person name="Zhao Y."/>
            <person name="Jiang S."/>
        </authorList>
    </citation>
    <scope>NUCLEOTIDE SEQUENCE [LARGE SCALE GENOMIC DNA]</scope>
    <source>
        <strain evidence="11">S2</strain>
        <tissue evidence="11">Leaf</tissue>
    </source>
</reference>
<sequence length="335" mass="38813">MSLSPPRSRDINNDNGTTPPYGLYWCYHCNRTVRTASNNPSEIVCPRCFGQFLSEFDMSIRPRLLVDYTSFDPSPEARLLEALSLMFDPLMRPFNRELYDPEADSRGRPWYWRRHLGHEGRGTGIEPEVQDLWTNRRRRRRNPSFDGRENWEVESEPRTQSHPRNLIILRPMEEPFNPMGPIYRPQENLVLPVPRGVDPENYFFEPGLHGLIEELTQNDRPGPPPVPEMAINAIPTVKICEVHLSNESCCPICLEEFKIGGEARELSCNHIYHSDCIVPWLRLHNSCPVCRVEIPVYGGGLVESGGSHSGRERWTRRRVGWSGFGSLWPFRSRYR</sequence>
<dbReference type="GO" id="GO:0061630">
    <property type="term" value="F:ubiquitin protein ligase activity"/>
    <property type="evidence" value="ECO:0007669"/>
    <property type="project" value="UniProtKB-EC"/>
</dbReference>
<proteinExistence type="predicted"/>
<keyword evidence="6" id="KW-0833">Ubl conjugation pathway</keyword>
<reference evidence="12" key="2">
    <citation type="submission" date="2019-10" db="EMBL/GenBank/DDBJ databases">
        <title>A de novo genome assembly of a pear dwarfing rootstock.</title>
        <authorList>
            <person name="Wang F."/>
            <person name="Wang J."/>
            <person name="Li S."/>
            <person name="Zhang Y."/>
            <person name="Fang M."/>
            <person name="Ma L."/>
            <person name="Zhao Y."/>
            <person name="Jiang S."/>
        </authorList>
    </citation>
    <scope>NUCLEOTIDE SEQUENCE [LARGE SCALE GENOMIC DNA]</scope>
</reference>
<evidence type="ECO:0000256" key="3">
    <source>
        <dbReference type="ARBA" id="ARBA00022679"/>
    </source>
</evidence>
<comment type="caution">
    <text evidence="11">The sequence shown here is derived from an EMBL/GenBank/DDBJ whole genome shotgun (WGS) entry which is preliminary data.</text>
</comment>
<dbReference type="GO" id="GO:0016567">
    <property type="term" value="P:protein ubiquitination"/>
    <property type="evidence" value="ECO:0007669"/>
    <property type="project" value="TreeGrafter"/>
</dbReference>
<accession>A0A5N5I0E7</accession>
<comment type="catalytic activity">
    <reaction evidence="1">
        <text>S-ubiquitinyl-[E2 ubiquitin-conjugating enzyme]-L-cysteine + [acceptor protein]-L-lysine = [E2 ubiquitin-conjugating enzyme]-L-cysteine + N(6)-ubiquitinyl-[acceptor protein]-L-lysine.</text>
        <dbReference type="EC" id="2.3.2.27"/>
    </reaction>
</comment>
<dbReference type="InterPro" id="IPR001841">
    <property type="entry name" value="Znf_RING"/>
</dbReference>
<keyword evidence="4" id="KW-0479">Metal-binding</keyword>
<dbReference type="GO" id="GO:0008270">
    <property type="term" value="F:zinc ion binding"/>
    <property type="evidence" value="ECO:0007669"/>
    <property type="project" value="UniProtKB-KW"/>
</dbReference>
<protein>
    <recommendedName>
        <fullName evidence="2">RING-type E3 ubiquitin transferase</fullName>
        <ecNumber evidence="2">2.3.2.27</ecNumber>
    </recommendedName>
</protein>
<dbReference type="SMART" id="SM00184">
    <property type="entry name" value="RING"/>
    <property type="match status" value="1"/>
</dbReference>
<dbReference type="GO" id="GO:0005737">
    <property type="term" value="C:cytoplasm"/>
    <property type="evidence" value="ECO:0007669"/>
    <property type="project" value="TreeGrafter"/>
</dbReference>
<feature type="domain" description="RING-type" evidence="10">
    <location>
        <begin position="250"/>
        <end position="291"/>
    </location>
</feature>
<dbReference type="Proteomes" id="UP000327157">
    <property type="component" value="Chromosome 8"/>
</dbReference>
<dbReference type="InterPro" id="IPR039525">
    <property type="entry name" value="RNF126-like_zinc-ribbon"/>
</dbReference>
<evidence type="ECO:0000256" key="4">
    <source>
        <dbReference type="ARBA" id="ARBA00022723"/>
    </source>
</evidence>
<evidence type="ECO:0000259" key="10">
    <source>
        <dbReference type="PROSITE" id="PS50089"/>
    </source>
</evidence>
<dbReference type="Gene3D" id="3.30.40.10">
    <property type="entry name" value="Zinc/RING finger domain, C3HC4 (zinc finger)"/>
    <property type="match status" value="1"/>
</dbReference>
<evidence type="ECO:0000256" key="7">
    <source>
        <dbReference type="ARBA" id="ARBA00022833"/>
    </source>
</evidence>
<evidence type="ECO:0000256" key="1">
    <source>
        <dbReference type="ARBA" id="ARBA00000900"/>
    </source>
</evidence>
<name>A0A5N5I0E7_9ROSA</name>
<organism evidence="11 12">
    <name type="scientific">Pyrus ussuriensis x Pyrus communis</name>
    <dbReference type="NCBI Taxonomy" id="2448454"/>
    <lineage>
        <taxon>Eukaryota</taxon>
        <taxon>Viridiplantae</taxon>
        <taxon>Streptophyta</taxon>
        <taxon>Embryophyta</taxon>
        <taxon>Tracheophyta</taxon>
        <taxon>Spermatophyta</taxon>
        <taxon>Magnoliopsida</taxon>
        <taxon>eudicotyledons</taxon>
        <taxon>Gunneridae</taxon>
        <taxon>Pentapetalae</taxon>
        <taxon>rosids</taxon>
        <taxon>fabids</taxon>
        <taxon>Rosales</taxon>
        <taxon>Rosaceae</taxon>
        <taxon>Amygdaloideae</taxon>
        <taxon>Maleae</taxon>
        <taxon>Pyrus</taxon>
    </lineage>
</organism>
<dbReference type="PANTHER" id="PTHR15710:SF18">
    <property type="entry name" value="RING-TYPE E3 UBIQUITIN TRANSFERASE"/>
    <property type="match status" value="1"/>
</dbReference>
<keyword evidence="5 8" id="KW-0863">Zinc-finger</keyword>
<keyword evidence="7" id="KW-0862">Zinc</keyword>
<dbReference type="AlphaFoldDB" id="A0A5N5I0E7"/>
<evidence type="ECO:0000313" key="11">
    <source>
        <dbReference type="EMBL" id="KAB2629114.1"/>
    </source>
</evidence>
<feature type="compositionally biased region" description="Basic and acidic residues" evidence="9">
    <location>
        <begin position="146"/>
        <end position="159"/>
    </location>
</feature>
<dbReference type="Pfam" id="PF14369">
    <property type="entry name" value="Zn_ribbon_19"/>
    <property type="match status" value="1"/>
</dbReference>
<evidence type="ECO:0000256" key="6">
    <source>
        <dbReference type="ARBA" id="ARBA00022786"/>
    </source>
</evidence>
<reference evidence="11 12" key="1">
    <citation type="submission" date="2019-09" db="EMBL/GenBank/DDBJ databases">
        <authorList>
            <person name="Ou C."/>
        </authorList>
    </citation>
    <scope>NUCLEOTIDE SEQUENCE [LARGE SCALE GENOMIC DNA]</scope>
    <source>
        <strain evidence="11">S2</strain>
        <tissue evidence="11">Leaf</tissue>
    </source>
</reference>
<evidence type="ECO:0000256" key="2">
    <source>
        <dbReference type="ARBA" id="ARBA00012483"/>
    </source>
</evidence>
<dbReference type="FunFam" id="3.30.40.10:FF:000022">
    <property type="entry name" value="E3 ubiquitin-protein ligase RING1-like"/>
    <property type="match status" value="1"/>
</dbReference>
<keyword evidence="12" id="KW-1185">Reference proteome</keyword>
<evidence type="ECO:0000256" key="5">
    <source>
        <dbReference type="ARBA" id="ARBA00022771"/>
    </source>
</evidence>
<dbReference type="EC" id="2.3.2.27" evidence="2"/>
<evidence type="ECO:0000256" key="8">
    <source>
        <dbReference type="PROSITE-ProRule" id="PRU00175"/>
    </source>
</evidence>